<dbReference type="PANTHER" id="PTHR16201">
    <property type="entry name" value="SEVEN TRANSMEMBRANE PROTEIN 1-RELATED"/>
    <property type="match status" value="1"/>
</dbReference>
<feature type="transmembrane region" description="Helical" evidence="6">
    <location>
        <begin position="97"/>
        <end position="118"/>
    </location>
</feature>
<accession>A0A5J5F9F2</accession>
<keyword evidence="2 6" id="KW-0812">Transmembrane</keyword>
<reference evidence="7 8" key="1">
    <citation type="submission" date="2019-09" db="EMBL/GenBank/DDBJ databases">
        <title>Draft genome of the ectomycorrhizal ascomycete Sphaerosporella brunnea.</title>
        <authorList>
            <consortium name="DOE Joint Genome Institute"/>
            <person name="Benucci G.M."/>
            <person name="Marozzi G."/>
            <person name="Antonielli L."/>
            <person name="Sanchez S."/>
            <person name="Marco P."/>
            <person name="Wang X."/>
            <person name="Falini L.B."/>
            <person name="Barry K."/>
            <person name="Haridas S."/>
            <person name="Lipzen A."/>
            <person name="Labutti K."/>
            <person name="Grigoriev I.V."/>
            <person name="Murat C."/>
            <person name="Martin F."/>
            <person name="Albertini E."/>
            <person name="Donnini D."/>
            <person name="Bonito G."/>
        </authorList>
    </citation>
    <scope>NUCLEOTIDE SEQUENCE [LARGE SCALE GENOMIC DNA]</scope>
    <source>
        <strain evidence="7 8">Sb_GMNB300</strain>
    </source>
</reference>
<feature type="transmembrane region" description="Helical" evidence="6">
    <location>
        <begin position="164"/>
        <end position="185"/>
    </location>
</feature>
<dbReference type="InterPro" id="IPR051415">
    <property type="entry name" value="LAAT-1"/>
</dbReference>
<protein>
    <submittedName>
        <fullName evidence="7">PQ loop repeat-domain-containing protein</fullName>
    </submittedName>
</protein>
<feature type="transmembrane region" description="Helical" evidence="6">
    <location>
        <begin position="7"/>
        <end position="30"/>
    </location>
</feature>
<keyword evidence="3 6" id="KW-1133">Transmembrane helix</keyword>
<dbReference type="Pfam" id="PF04193">
    <property type="entry name" value="PQ-loop"/>
    <property type="match status" value="1"/>
</dbReference>
<feature type="region of interest" description="Disordered" evidence="5">
    <location>
        <begin position="252"/>
        <end position="272"/>
    </location>
</feature>
<keyword evidence="4 6" id="KW-0472">Membrane</keyword>
<dbReference type="Gene3D" id="1.20.1280.290">
    <property type="match status" value="1"/>
</dbReference>
<feature type="transmembrane region" description="Helical" evidence="6">
    <location>
        <begin position="191"/>
        <end position="217"/>
    </location>
</feature>
<comment type="caution">
    <text evidence="7">The sequence shown here is derived from an EMBL/GenBank/DDBJ whole genome shotgun (WGS) entry which is preliminary data.</text>
</comment>
<keyword evidence="8" id="KW-1185">Reference proteome</keyword>
<gene>
    <name evidence="7" type="ORF">FN846DRAFT_771615</name>
</gene>
<comment type="subcellular location">
    <subcellularLocation>
        <location evidence="1">Membrane</location>
        <topology evidence="1">Multi-pass membrane protein</topology>
    </subcellularLocation>
</comment>
<dbReference type="EMBL" id="VXIS01000011">
    <property type="protein sequence ID" value="KAA8913873.1"/>
    <property type="molecule type" value="Genomic_DNA"/>
</dbReference>
<name>A0A5J5F9F2_9PEZI</name>
<feature type="transmembrane region" description="Helical" evidence="6">
    <location>
        <begin position="130"/>
        <end position="152"/>
    </location>
</feature>
<evidence type="ECO:0000313" key="7">
    <source>
        <dbReference type="EMBL" id="KAA8913873.1"/>
    </source>
</evidence>
<dbReference type="InterPro" id="IPR006603">
    <property type="entry name" value="PQ-loop_rpt"/>
</dbReference>
<dbReference type="AlphaFoldDB" id="A0A5J5F9F2"/>
<sequence length="272" mass="29944">MQDGHPIASTVLGLIGTICWCIQLIPQIYYNWARKSTDGLPASMMMIWAVSGIPFGVYAIIQNLNIPLQVQPQIFMALALTSWGQCKRYAGSWKRPTSAIVSLALLLLFGGLEAMLILTLRPVYNRGVHYPMTIVGVIAAVLLAAGLIPPYFEIAKRRGRVVGINFVFLAVDWFGAFFSLMSLIAQNEFDVLAGIMYIICMTLETGIFGCQAVWLATHWRQWREERREKGENGGKELEDAGSVVVVDDEKTVGAGSTASLSIREGEATQTKP</sequence>
<evidence type="ECO:0000256" key="2">
    <source>
        <dbReference type="ARBA" id="ARBA00022692"/>
    </source>
</evidence>
<proteinExistence type="predicted"/>
<dbReference type="OrthoDB" id="407617at2759"/>
<feature type="transmembrane region" description="Helical" evidence="6">
    <location>
        <begin position="42"/>
        <end position="61"/>
    </location>
</feature>
<evidence type="ECO:0000256" key="6">
    <source>
        <dbReference type="SAM" id="Phobius"/>
    </source>
</evidence>
<dbReference type="GO" id="GO:0016020">
    <property type="term" value="C:membrane"/>
    <property type="evidence" value="ECO:0007669"/>
    <property type="project" value="UniProtKB-SubCell"/>
</dbReference>
<evidence type="ECO:0000256" key="4">
    <source>
        <dbReference type="ARBA" id="ARBA00023136"/>
    </source>
</evidence>
<evidence type="ECO:0000256" key="1">
    <source>
        <dbReference type="ARBA" id="ARBA00004141"/>
    </source>
</evidence>
<dbReference type="Proteomes" id="UP000326924">
    <property type="component" value="Unassembled WGS sequence"/>
</dbReference>
<dbReference type="SMART" id="SM00679">
    <property type="entry name" value="CTNS"/>
    <property type="match status" value="2"/>
</dbReference>
<dbReference type="InParanoid" id="A0A5J5F9F2"/>
<evidence type="ECO:0000256" key="3">
    <source>
        <dbReference type="ARBA" id="ARBA00022989"/>
    </source>
</evidence>
<evidence type="ECO:0000313" key="8">
    <source>
        <dbReference type="Proteomes" id="UP000326924"/>
    </source>
</evidence>
<evidence type="ECO:0000256" key="5">
    <source>
        <dbReference type="SAM" id="MobiDB-lite"/>
    </source>
</evidence>
<organism evidence="7 8">
    <name type="scientific">Sphaerosporella brunnea</name>
    <dbReference type="NCBI Taxonomy" id="1250544"/>
    <lineage>
        <taxon>Eukaryota</taxon>
        <taxon>Fungi</taxon>
        <taxon>Dikarya</taxon>
        <taxon>Ascomycota</taxon>
        <taxon>Pezizomycotina</taxon>
        <taxon>Pezizomycetes</taxon>
        <taxon>Pezizales</taxon>
        <taxon>Pyronemataceae</taxon>
        <taxon>Sphaerosporella</taxon>
    </lineage>
</organism>
<dbReference type="PANTHER" id="PTHR16201:SF37">
    <property type="entry name" value="PQ-LOOP REPEAT-CONTAINING PROTEIN"/>
    <property type="match status" value="1"/>
</dbReference>